<dbReference type="GO" id="GO:0008270">
    <property type="term" value="F:zinc ion binding"/>
    <property type="evidence" value="ECO:0007669"/>
    <property type="project" value="InterPro"/>
</dbReference>
<evidence type="ECO:0000313" key="2">
    <source>
        <dbReference type="EMBL" id="VDP42981.1"/>
    </source>
</evidence>
<sequence>MWGDPDCSPCPSDDDSVDSELEAALYACVYHAPQDIEQQQDGADKSWEDASTVDLVSDSERSVQILDSSGDESVVCCSSSSSDMSLDMSNLQGYSPNLNTYSPNVSCTDFKFDETASPLLTMSVPQILSLLPDDPNLWRIDLRDKMGSRYRYYDSNDRSKFGNRIHYDRFIRRLRAFDLDVGCVCYICGSSSHTGRFCPDKACLICFSFGHFTDDCPISKKALCQFRCKRCKILGHEDTVCL</sequence>
<dbReference type="AlphaFoldDB" id="A0A183J7E2"/>
<dbReference type="SUPFAM" id="SSF57756">
    <property type="entry name" value="Retrovirus zinc finger-like domains"/>
    <property type="match status" value="1"/>
</dbReference>
<protein>
    <submittedName>
        <fullName evidence="4">CCHC-type domain-containing protein</fullName>
    </submittedName>
</protein>
<evidence type="ECO:0000313" key="4">
    <source>
        <dbReference type="WBParaSite" id="SBAD_0001218301-mRNA-1"/>
    </source>
</evidence>
<reference evidence="2 3" key="2">
    <citation type="submission" date="2018-11" db="EMBL/GenBank/DDBJ databases">
        <authorList>
            <consortium name="Pathogen Informatics"/>
        </authorList>
    </citation>
    <scope>NUCLEOTIDE SEQUENCE [LARGE SCALE GENOMIC DNA]</scope>
</reference>
<name>A0A183J7E2_9BILA</name>
<dbReference type="WBParaSite" id="SBAD_0001218301-mRNA-1">
    <property type="protein sequence ID" value="SBAD_0001218301-mRNA-1"/>
    <property type="gene ID" value="SBAD_0001218301"/>
</dbReference>
<dbReference type="GO" id="GO:0003676">
    <property type="term" value="F:nucleic acid binding"/>
    <property type="evidence" value="ECO:0007669"/>
    <property type="project" value="InterPro"/>
</dbReference>
<dbReference type="InterPro" id="IPR001878">
    <property type="entry name" value="Znf_CCHC"/>
</dbReference>
<dbReference type="GO" id="GO:0019899">
    <property type="term" value="F:enzyme binding"/>
    <property type="evidence" value="ECO:0007669"/>
    <property type="project" value="UniProtKB-ARBA"/>
</dbReference>
<dbReference type="InterPro" id="IPR036875">
    <property type="entry name" value="Znf_CCHC_sf"/>
</dbReference>
<gene>
    <name evidence="2" type="ORF">SBAD_LOCUS11790</name>
</gene>
<keyword evidence="3" id="KW-1185">Reference proteome</keyword>
<dbReference type="Gene3D" id="4.10.60.10">
    <property type="entry name" value="Zinc finger, CCHC-type"/>
    <property type="match status" value="1"/>
</dbReference>
<proteinExistence type="predicted"/>
<dbReference type="Proteomes" id="UP000270296">
    <property type="component" value="Unassembled WGS sequence"/>
</dbReference>
<feature type="domain" description="CCHC-type" evidence="1">
    <location>
        <begin position="202"/>
        <end position="218"/>
    </location>
</feature>
<evidence type="ECO:0000313" key="3">
    <source>
        <dbReference type="Proteomes" id="UP000270296"/>
    </source>
</evidence>
<dbReference type="EMBL" id="UZAM01016390">
    <property type="protein sequence ID" value="VDP42981.1"/>
    <property type="molecule type" value="Genomic_DNA"/>
</dbReference>
<feature type="domain" description="CCHC-type" evidence="1">
    <location>
        <begin position="184"/>
        <end position="200"/>
    </location>
</feature>
<organism evidence="4">
    <name type="scientific">Soboliphyme baturini</name>
    <dbReference type="NCBI Taxonomy" id="241478"/>
    <lineage>
        <taxon>Eukaryota</taxon>
        <taxon>Metazoa</taxon>
        <taxon>Ecdysozoa</taxon>
        <taxon>Nematoda</taxon>
        <taxon>Enoplea</taxon>
        <taxon>Dorylaimia</taxon>
        <taxon>Dioctophymatida</taxon>
        <taxon>Dioctophymatoidea</taxon>
        <taxon>Soboliphymatidae</taxon>
        <taxon>Soboliphyme</taxon>
    </lineage>
</organism>
<evidence type="ECO:0000259" key="1">
    <source>
        <dbReference type="SMART" id="SM00343"/>
    </source>
</evidence>
<dbReference type="SMART" id="SM00343">
    <property type="entry name" value="ZnF_C2HC"/>
    <property type="match status" value="2"/>
</dbReference>
<accession>A0A183J7E2</accession>
<reference evidence="4" key="1">
    <citation type="submission" date="2016-06" db="UniProtKB">
        <authorList>
            <consortium name="WormBaseParasite"/>
        </authorList>
    </citation>
    <scope>IDENTIFICATION</scope>
</reference>
<dbReference type="OrthoDB" id="7608935at2759"/>